<dbReference type="AlphaFoldDB" id="W9JLV2"/>
<dbReference type="Proteomes" id="UP000030766">
    <property type="component" value="Unassembled WGS sequence"/>
</dbReference>
<sequence>MHARSPTRRRQLLLTWLNVQVIKTDLAVLFALLHYRTAYTPQSWAAFNSRQFTLGWAAEYFDVGFFAKCFVMYGDRHGSLVDWEAKAAHRADTFGYPRVMLVLEVQAYLLEVLCNVVDKILEGVDPLQPPGAEKWYHLVSHEAFRETGAVGFWSTYTNQAFSHPPMFNCDYLLTLAKSRLYVAGDHLWYLQCDSAYMRRHVKMMFATQIFKKPSEHQRAMMLLQRVILEIQTYCWWPWIEVECMHVGAVQ</sequence>
<dbReference type="HOGENOM" id="CLU_1111458_0_0_1"/>
<proteinExistence type="predicted"/>
<gene>
    <name evidence="1" type="ORF">FOZG_15844</name>
</gene>
<organism evidence="1">
    <name type="scientific">Fusarium oxysporum Fo47</name>
    <dbReference type="NCBI Taxonomy" id="660027"/>
    <lineage>
        <taxon>Eukaryota</taxon>
        <taxon>Fungi</taxon>
        <taxon>Dikarya</taxon>
        <taxon>Ascomycota</taxon>
        <taxon>Pezizomycotina</taxon>
        <taxon>Sordariomycetes</taxon>
        <taxon>Hypocreomycetidae</taxon>
        <taxon>Hypocreales</taxon>
        <taxon>Nectriaceae</taxon>
        <taxon>Fusarium</taxon>
        <taxon>Fusarium oxysporum species complex</taxon>
    </lineage>
</organism>
<protein>
    <submittedName>
        <fullName evidence="1">Uncharacterized protein</fullName>
    </submittedName>
</protein>
<reference evidence="1" key="1">
    <citation type="submission" date="2011-06" db="EMBL/GenBank/DDBJ databases">
        <title>The Genome Sequence of Fusarium oxysporum Fo47.</title>
        <authorList>
            <consortium name="The Broad Institute Genome Sequencing Platform"/>
            <person name="Ma L.-J."/>
            <person name="Gale L.R."/>
            <person name="Schwartz D.C."/>
            <person name="Zhou S."/>
            <person name="Corby-Kistler H."/>
            <person name="Young S.K."/>
            <person name="Zeng Q."/>
            <person name="Gargeya S."/>
            <person name="Fitzgerald M."/>
            <person name="Haas B."/>
            <person name="Abouelleil A."/>
            <person name="Alvarado L."/>
            <person name="Arachchi H.M."/>
            <person name="Berlin A."/>
            <person name="Brown A."/>
            <person name="Chapman S.B."/>
            <person name="Chen Z."/>
            <person name="Dunbar C."/>
            <person name="Freedman E."/>
            <person name="Gearin G."/>
            <person name="Gellesch M."/>
            <person name="Goldberg J."/>
            <person name="Griggs A."/>
            <person name="Gujja S."/>
            <person name="Heiman D."/>
            <person name="Howarth C."/>
            <person name="Larson L."/>
            <person name="Lui A."/>
            <person name="MacDonald P.J.P."/>
            <person name="Mehta T."/>
            <person name="Montmayeur A."/>
            <person name="Murphy C."/>
            <person name="Neiman D."/>
            <person name="Pearson M."/>
            <person name="Priest M."/>
            <person name="Roberts A."/>
            <person name="Saif S."/>
            <person name="Shea T."/>
            <person name="Shenoy N."/>
            <person name="Sisk P."/>
            <person name="Stolte C."/>
            <person name="Sykes S."/>
            <person name="Wortman J."/>
            <person name="Nusbaum C."/>
            <person name="Birren B."/>
        </authorList>
    </citation>
    <scope>NUCLEOTIDE SEQUENCE [LARGE SCALE GENOMIC DNA]</scope>
    <source>
        <strain evidence="1">Fo47</strain>
    </source>
</reference>
<reference evidence="1" key="2">
    <citation type="submission" date="2012-06" db="EMBL/GenBank/DDBJ databases">
        <title>Annotation of the Genome Sequence of Fusarium oxysporum Fo47.</title>
        <authorList>
            <consortium name="The Broad Institute Genomics Platform"/>
            <person name="Ma L.-J."/>
            <person name="Corby-Kistler H."/>
            <person name="Broz K."/>
            <person name="Gale L.R."/>
            <person name="Jonkers W."/>
            <person name="O'Donnell K."/>
            <person name="Ploetz R."/>
            <person name="Steinberg C."/>
            <person name="Schwartz D.C."/>
            <person name="VanEtten H."/>
            <person name="Zhou S."/>
            <person name="Young S.K."/>
            <person name="Zeng Q."/>
            <person name="Gargeya S."/>
            <person name="Fitzgerald M."/>
            <person name="Abouelleil A."/>
            <person name="Alvarado L."/>
            <person name="Chapman S.B."/>
            <person name="Gainer-Dewar J."/>
            <person name="Goldberg J."/>
            <person name="Griggs A."/>
            <person name="Gujja S."/>
            <person name="Hansen M."/>
            <person name="Howarth C."/>
            <person name="Imamovic A."/>
            <person name="Ireland A."/>
            <person name="Larimer J."/>
            <person name="McCowan C."/>
            <person name="Murphy C."/>
            <person name="Pearson M."/>
            <person name="Poon T.W."/>
            <person name="Priest M."/>
            <person name="Roberts A."/>
            <person name="Saif S."/>
            <person name="Shea T."/>
            <person name="Sykes S."/>
            <person name="Wortman J."/>
            <person name="Nusbaum C."/>
            <person name="Birren B."/>
        </authorList>
    </citation>
    <scope>NUCLEOTIDE SEQUENCE</scope>
    <source>
        <strain evidence="1">Fo47</strain>
    </source>
</reference>
<dbReference type="EMBL" id="JH717909">
    <property type="protein sequence ID" value="EWZ30353.1"/>
    <property type="molecule type" value="Genomic_DNA"/>
</dbReference>
<name>W9JLV2_FUSOX</name>
<evidence type="ECO:0000313" key="1">
    <source>
        <dbReference type="EMBL" id="EWZ30353.1"/>
    </source>
</evidence>
<accession>W9JLV2</accession>
<dbReference type="VEuPathDB" id="FungiDB:FOZG_15844"/>